<evidence type="ECO:0000259" key="15">
    <source>
        <dbReference type="Pfam" id="PF03717"/>
    </source>
</evidence>
<reference evidence="16 17" key="1">
    <citation type="journal article" date="2016" name="Nat. Commun.">
        <title>Thousands of microbial genomes shed light on interconnected biogeochemical processes in an aquifer system.</title>
        <authorList>
            <person name="Anantharaman K."/>
            <person name="Brown C.T."/>
            <person name="Hug L.A."/>
            <person name="Sharon I."/>
            <person name="Castelle C.J."/>
            <person name="Probst A.J."/>
            <person name="Thomas B.C."/>
            <person name="Singh A."/>
            <person name="Wilkins M.J."/>
            <person name="Karaoz U."/>
            <person name="Brodie E.L."/>
            <person name="Williams K.H."/>
            <person name="Hubbard S.S."/>
            <person name="Banfield J.F."/>
        </authorList>
    </citation>
    <scope>NUCLEOTIDE SEQUENCE [LARGE SCALE GENOMIC DNA]</scope>
</reference>
<keyword evidence="12" id="KW-0961">Cell wall biogenesis/degradation</keyword>
<evidence type="ECO:0000256" key="3">
    <source>
        <dbReference type="ARBA" id="ARBA00022475"/>
    </source>
</evidence>
<keyword evidence="3" id="KW-1003">Cell membrane</keyword>
<sequence>MPFFNKIFNISRRSTDLSDFSVKINPKEMGPEDILSDAASPLFGDSGEKQLEIPVSPLSINLLFVSVIAGLLFLAGYSFYVGIINLDKYKRIADQNVQQTNKIGTNRGDIYSADGKPIAVSISSFDIIVNPSKLQDGDIASIAELASEIFADQSYDYVHEKILSAKNRNIGSLVLFKNLEESDVAPFSQIIENNPAVFLDEHALRFYPEGNLFAHAVGYTSYINPDELEKFPGYSLADTAGKKGVEYYFEKYLKGVQGLFAKFVTSTGEIIQERVLQDAQKGSALELTINSEIQKVTRDALAKSLKDNGLKSGAVVILDPNTGKVLALVSLPDYDPNAFVRGLTDKEAGAYFNDPDKPLFNRATLGQFATGSIIKPLIASAALEENVISPNKYIFTKGFLEVPSVYDPSVVYRFNDWKNHGAVDMREAIAVSSNVYFYTIGGGFKDFEGLGIEKITKWLGAFGWGVKLGIDFDSESSGRVPSPEWKEEVKGERWFVGDTYNTSIGQGDILATPLQVASAISVFANRTTLYRPYIVKRIYSQEGVARELEGDIINRNFISSDNIKVVREGMRQAVITGSSRFLSQLPEQVAGKTGTAQTSGEKDNAWFAGFAPYENPELAIAVILEEGKTSDEAVRVAYNIFDWYFKNFARKEQ</sequence>
<dbReference type="PANTHER" id="PTHR30627:SF2">
    <property type="entry name" value="PEPTIDOGLYCAN D,D-TRANSPEPTIDASE MRDA"/>
    <property type="match status" value="1"/>
</dbReference>
<keyword evidence="9" id="KW-0573">Peptidoglycan synthesis</keyword>
<proteinExistence type="predicted"/>
<dbReference type="NCBIfam" id="TIGR03423">
    <property type="entry name" value="pbp2_mrdA"/>
    <property type="match status" value="1"/>
</dbReference>
<dbReference type="Pfam" id="PF03717">
    <property type="entry name" value="PBP_dimer"/>
    <property type="match status" value="1"/>
</dbReference>
<organism evidence="16 17">
    <name type="scientific">Candidatus Spechtbacteria bacterium RIFCSPLOWO2_01_FULL_43_12</name>
    <dbReference type="NCBI Taxonomy" id="1802162"/>
    <lineage>
        <taxon>Bacteria</taxon>
        <taxon>Candidatus Spechtiibacteriota</taxon>
    </lineage>
</organism>
<dbReference type="GO" id="GO:0008360">
    <property type="term" value="P:regulation of cell shape"/>
    <property type="evidence" value="ECO:0007669"/>
    <property type="project" value="UniProtKB-KW"/>
</dbReference>
<dbReference type="InterPro" id="IPR001460">
    <property type="entry name" value="PCN-bd_Tpept"/>
</dbReference>
<evidence type="ECO:0000256" key="10">
    <source>
        <dbReference type="ARBA" id="ARBA00022989"/>
    </source>
</evidence>
<comment type="subcellular location">
    <subcellularLocation>
        <location evidence="2">Cell membrane</location>
    </subcellularLocation>
    <subcellularLocation>
        <location evidence="1">Membrane</location>
        <topology evidence="1">Single-pass membrane protein</topology>
    </subcellularLocation>
</comment>
<evidence type="ECO:0000256" key="8">
    <source>
        <dbReference type="ARBA" id="ARBA00022960"/>
    </source>
</evidence>
<dbReference type="GO" id="GO:0009252">
    <property type="term" value="P:peptidoglycan biosynthetic process"/>
    <property type="evidence" value="ECO:0007669"/>
    <property type="project" value="UniProtKB-KW"/>
</dbReference>
<dbReference type="GO" id="GO:0008658">
    <property type="term" value="F:penicillin binding"/>
    <property type="evidence" value="ECO:0007669"/>
    <property type="project" value="InterPro"/>
</dbReference>
<dbReference type="GO" id="GO:0071555">
    <property type="term" value="P:cell wall organization"/>
    <property type="evidence" value="ECO:0007669"/>
    <property type="project" value="UniProtKB-KW"/>
</dbReference>
<keyword evidence="8" id="KW-0133">Cell shape</keyword>
<keyword evidence="10 13" id="KW-1133">Transmembrane helix</keyword>
<evidence type="ECO:0000256" key="12">
    <source>
        <dbReference type="ARBA" id="ARBA00023316"/>
    </source>
</evidence>
<evidence type="ECO:0000256" key="7">
    <source>
        <dbReference type="ARBA" id="ARBA00022801"/>
    </source>
</evidence>
<keyword evidence="6 13" id="KW-0812">Transmembrane</keyword>
<evidence type="ECO:0000256" key="13">
    <source>
        <dbReference type="SAM" id="Phobius"/>
    </source>
</evidence>
<accession>A0A1G2HEG8</accession>
<keyword evidence="5" id="KW-0645">Protease</keyword>
<evidence type="ECO:0000256" key="9">
    <source>
        <dbReference type="ARBA" id="ARBA00022984"/>
    </source>
</evidence>
<evidence type="ECO:0000313" key="16">
    <source>
        <dbReference type="EMBL" id="OGZ60877.1"/>
    </source>
</evidence>
<feature type="transmembrane region" description="Helical" evidence="13">
    <location>
        <begin position="60"/>
        <end position="83"/>
    </location>
</feature>
<dbReference type="GO" id="GO:0005886">
    <property type="term" value="C:plasma membrane"/>
    <property type="evidence" value="ECO:0007669"/>
    <property type="project" value="UniProtKB-SubCell"/>
</dbReference>
<dbReference type="SUPFAM" id="SSF56519">
    <property type="entry name" value="Penicillin binding protein dimerisation domain"/>
    <property type="match status" value="1"/>
</dbReference>
<dbReference type="GO" id="GO:0009002">
    <property type="term" value="F:serine-type D-Ala-D-Ala carboxypeptidase activity"/>
    <property type="evidence" value="ECO:0007669"/>
    <property type="project" value="InterPro"/>
</dbReference>
<dbReference type="InterPro" id="IPR036138">
    <property type="entry name" value="PBP_dimer_sf"/>
</dbReference>
<dbReference type="InterPro" id="IPR005311">
    <property type="entry name" value="PBP_dimer"/>
</dbReference>
<evidence type="ECO:0000256" key="2">
    <source>
        <dbReference type="ARBA" id="ARBA00004236"/>
    </source>
</evidence>
<protein>
    <submittedName>
        <fullName evidence="16">Penicillin-binding protein 2</fullName>
    </submittedName>
</protein>
<dbReference type="Pfam" id="PF00905">
    <property type="entry name" value="Transpeptidase"/>
    <property type="match status" value="1"/>
</dbReference>
<name>A0A1G2HEG8_9BACT</name>
<feature type="domain" description="Penicillin-binding protein dimerisation" evidence="15">
    <location>
        <begin position="104"/>
        <end position="273"/>
    </location>
</feature>
<keyword evidence="7" id="KW-0378">Hydrolase</keyword>
<keyword evidence="4" id="KW-0997">Cell inner membrane</keyword>
<dbReference type="InterPro" id="IPR017790">
    <property type="entry name" value="Penicillin-binding_protein_2"/>
</dbReference>
<keyword evidence="11 13" id="KW-0472">Membrane</keyword>
<dbReference type="InterPro" id="IPR050515">
    <property type="entry name" value="Beta-lactam/transpept"/>
</dbReference>
<evidence type="ECO:0000259" key="14">
    <source>
        <dbReference type="Pfam" id="PF00905"/>
    </source>
</evidence>
<evidence type="ECO:0000256" key="11">
    <source>
        <dbReference type="ARBA" id="ARBA00023136"/>
    </source>
</evidence>
<dbReference type="SUPFAM" id="SSF56601">
    <property type="entry name" value="beta-lactamase/transpeptidase-like"/>
    <property type="match status" value="1"/>
</dbReference>
<dbReference type="Proteomes" id="UP000178835">
    <property type="component" value="Unassembled WGS sequence"/>
</dbReference>
<evidence type="ECO:0000256" key="5">
    <source>
        <dbReference type="ARBA" id="ARBA00022670"/>
    </source>
</evidence>
<evidence type="ECO:0000256" key="4">
    <source>
        <dbReference type="ARBA" id="ARBA00022519"/>
    </source>
</evidence>
<dbReference type="PANTHER" id="PTHR30627">
    <property type="entry name" value="PEPTIDOGLYCAN D,D-TRANSPEPTIDASE"/>
    <property type="match status" value="1"/>
</dbReference>
<dbReference type="AlphaFoldDB" id="A0A1G2HEG8"/>
<dbReference type="Gene3D" id="3.30.1390.30">
    <property type="entry name" value="Penicillin-binding protein 2a, domain 3"/>
    <property type="match status" value="1"/>
</dbReference>
<evidence type="ECO:0000256" key="6">
    <source>
        <dbReference type="ARBA" id="ARBA00022692"/>
    </source>
</evidence>
<comment type="caution">
    <text evidence="16">The sequence shown here is derived from an EMBL/GenBank/DDBJ whole genome shotgun (WGS) entry which is preliminary data.</text>
</comment>
<evidence type="ECO:0000313" key="17">
    <source>
        <dbReference type="Proteomes" id="UP000178835"/>
    </source>
</evidence>
<dbReference type="GO" id="GO:0006508">
    <property type="term" value="P:proteolysis"/>
    <property type="evidence" value="ECO:0007669"/>
    <property type="project" value="UniProtKB-KW"/>
</dbReference>
<dbReference type="EMBL" id="MHOH01000011">
    <property type="protein sequence ID" value="OGZ60877.1"/>
    <property type="molecule type" value="Genomic_DNA"/>
</dbReference>
<gene>
    <name evidence="16" type="ORF">A2919_02415</name>
</gene>
<feature type="domain" description="Penicillin-binding protein transpeptidase" evidence="14">
    <location>
        <begin position="313"/>
        <end position="640"/>
    </location>
</feature>
<dbReference type="GO" id="GO:0071972">
    <property type="term" value="F:peptidoglycan L,D-transpeptidase activity"/>
    <property type="evidence" value="ECO:0007669"/>
    <property type="project" value="TreeGrafter"/>
</dbReference>
<dbReference type="InterPro" id="IPR012338">
    <property type="entry name" value="Beta-lactam/transpept-like"/>
</dbReference>
<dbReference type="Gene3D" id="3.40.710.10">
    <property type="entry name" value="DD-peptidase/beta-lactamase superfamily"/>
    <property type="match status" value="1"/>
</dbReference>
<dbReference type="Gene3D" id="3.90.1310.10">
    <property type="entry name" value="Penicillin-binding protein 2a (Domain 2)"/>
    <property type="match status" value="1"/>
</dbReference>
<evidence type="ECO:0000256" key="1">
    <source>
        <dbReference type="ARBA" id="ARBA00004167"/>
    </source>
</evidence>